<dbReference type="Pfam" id="PF14903">
    <property type="entry name" value="WG_beta_rep"/>
    <property type="match status" value="3"/>
</dbReference>
<protein>
    <recommendedName>
        <fullName evidence="5">WG repeat-containing protein</fullName>
    </recommendedName>
</protein>
<proteinExistence type="predicted"/>
<evidence type="ECO:0008006" key="5">
    <source>
        <dbReference type="Google" id="ProtNLM"/>
    </source>
</evidence>
<dbReference type="PANTHER" id="PTHR37841:SF1">
    <property type="entry name" value="DUF3298 DOMAIN-CONTAINING PROTEIN"/>
    <property type="match status" value="1"/>
</dbReference>
<evidence type="ECO:0000256" key="1">
    <source>
        <dbReference type="SAM" id="MobiDB-lite"/>
    </source>
</evidence>
<dbReference type="EMBL" id="CADIJX010000003">
    <property type="protein sequence ID" value="CAB3646233.1"/>
    <property type="molecule type" value="Genomic_DNA"/>
</dbReference>
<name>A0A6S6YVX5_9BURK</name>
<feature type="signal peptide" evidence="2">
    <location>
        <begin position="1"/>
        <end position="26"/>
    </location>
</feature>
<dbReference type="InterPro" id="IPR032774">
    <property type="entry name" value="WG_beta_rep"/>
</dbReference>
<keyword evidence="2" id="KW-0732">Signal</keyword>
<reference evidence="3 4" key="1">
    <citation type="submission" date="2020-04" db="EMBL/GenBank/DDBJ databases">
        <authorList>
            <person name="De Canck E."/>
        </authorList>
    </citation>
    <scope>NUCLEOTIDE SEQUENCE [LARGE SCALE GENOMIC DNA]</scope>
    <source>
        <strain evidence="3 4">LMG 3431</strain>
    </source>
</reference>
<gene>
    <name evidence="3" type="ORF">LMG3431_02454</name>
</gene>
<keyword evidence="4" id="KW-1185">Reference proteome</keyword>
<accession>A0A6S6YVX5</accession>
<dbReference type="RefSeq" id="WP_175174771.1">
    <property type="nucleotide sequence ID" value="NZ_CADIJX010000003.1"/>
</dbReference>
<evidence type="ECO:0000313" key="4">
    <source>
        <dbReference type="Proteomes" id="UP000494108"/>
    </source>
</evidence>
<dbReference type="Proteomes" id="UP000494108">
    <property type="component" value="Unassembled WGS sequence"/>
</dbReference>
<feature type="chain" id="PRO_5028829740" description="WG repeat-containing protein" evidence="2">
    <location>
        <begin position="27"/>
        <end position="964"/>
    </location>
</feature>
<evidence type="ECO:0000313" key="3">
    <source>
        <dbReference type="EMBL" id="CAB3646233.1"/>
    </source>
</evidence>
<evidence type="ECO:0000256" key="2">
    <source>
        <dbReference type="SAM" id="SignalP"/>
    </source>
</evidence>
<sequence>MTSRVIHITRLACAIAALGGSFSAQAQSGHLYCLNEADYRSGADTDDISGVSPYTNGCIRALSDERAAVLLPSALENINRVPMDQSLRRHAWGFLDQNGRLAIRPIFQDVGDFRHGLAAVRWKGKWGFIDTRGRMAVPPRFDSVQDYAEIGLAVVTLDGRKLLINRQGEQVGEPLDAGIENLFLADGIPARAAVQYKVEYRSSTGERRFPKPGIAITRAYGQGLFIASNDDRRYGVMDHDWNWVIEPVYDGIEADHKGMLAVAYGREGAVLISADGKVIGADQHYQSITPIGGAFWSAELDRRKGYAVLDVAGTPIVSMTPEEAQASQRFGDTIVYPSGDNLMALVPGQAAPMTLGGGLSPNRDDAGFVVFTDQAGAPAGVLTPKGIWVHGGTAPAWLAQAGDMDVRQGRLWIRKQGGGGVLNVLDAEGRALLTPETVEAMQDLELLPLALNVAGGPLGVLSQGHCQCGPAGAGLLLGDGSLVTHPSWKDLIPLDAPDERYNDDPERDSGSDALKADQLRYAAETDRGMQLLDAQGKPLDLPVQQHIGTFRHGYALIYGDGVNRMIDRNGKTYDLPDVFETEAVAPGVVRFLKTASDDALWGLYDFVAGKELAAPAFHHISAFRHGQAVASLGTDRVGVIDLQARWIIPASHYGITRINDKLWRVMQAGGQGEDYERSAAVFTDKGRALTPFQQRLQMSAEAAGSISADSEQARWIISANGENAVNMEDATYARNGDWLEIHRAVRYGYLNSQGGWQIGLTAAIGSTFQGTPARALSTDATGSRLIDATGKTIITLPGGDWRWPLGSSLLLRHYAANNKIVTDYAGLDGKTRMKVEGTASAYTDGRAVTQLSTNAARAVDSKGTLNGPAFDALGVLRDGLAPARADVNFGYVDSQGKFVIPPDYNAVTPFANQRAVVSTMDVSKILDPEGNTLASVEMVCGIRTLTGSAGQRLWPPSLPARCRR</sequence>
<feature type="compositionally biased region" description="Basic and acidic residues" evidence="1">
    <location>
        <begin position="497"/>
        <end position="514"/>
    </location>
</feature>
<dbReference type="AlphaFoldDB" id="A0A6S6YVX5"/>
<organism evidence="3 4">
    <name type="scientific">Achromobacter pestifer</name>
    <dbReference type="NCBI Taxonomy" id="1353889"/>
    <lineage>
        <taxon>Bacteria</taxon>
        <taxon>Pseudomonadati</taxon>
        <taxon>Pseudomonadota</taxon>
        <taxon>Betaproteobacteria</taxon>
        <taxon>Burkholderiales</taxon>
        <taxon>Alcaligenaceae</taxon>
        <taxon>Achromobacter</taxon>
    </lineage>
</organism>
<dbReference type="SUPFAM" id="SSF69360">
    <property type="entry name" value="Cell wall binding repeat"/>
    <property type="match status" value="1"/>
</dbReference>
<dbReference type="PANTHER" id="PTHR37841">
    <property type="entry name" value="GLR2918 PROTEIN"/>
    <property type="match status" value="1"/>
</dbReference>
<feature type="region of interest" description="Disordered" evidence="1">
    <location>
        <begin position="493"/>
        <end position="514"/>
    </location>
</feature>